<dbReference type="GO" id="GO:0045892">
    <property type="term" value="P:negative regulation of DNA-templated transcription"/>
    <property type="evidence" value="ECO:0007669"/>
    <property type="project" value="UniProtKB-UniRule"/>
</dbReference>
<dbReference type="NCBIfam" id="TIGR01568">
    <property type="entry name" value="A_thal_3678"/>
    <property type="match status" value="1"/>
</dbReference>
<reference evidence="8 9" key="1">
    <citation type="submission" date="2023-10" db="EMBL/GenBank/DDBJ databases">
        <title>Chromosome-scale genome assembly provides insights into flower coloration mechanisms of Canna indica.</title>
        <authorList>
            <person name="Li C."/>
        </authorList>
    </citation>
    <scope>NUCLEOTIDE SEQUENCE [LARGE SCALE GENOMIC DNA]</scope>
    <source>
        <tissue evidence="8">Flower</tissue>
    </source>
</reference>
<evidence type="ECO:0000256" key="4">
    <source>
        <dbReference type="ARBA" id="ARBA00023163"/>
    </source>
</evidence>
<dbReference type="PROSITE" id="PS51754">
    <property type="entry name" value="OVATE"/>
    <property type="match status" value="1"/>
</dbReference>
<feature type="domain" description="OVATE" evidence="7">
    <location>
        <begin position="132"/>
        <end position="193"/>
    </location>
</feature>
<evidence type="ECO:0000256" key="3">
    <source>
        <dbReference type="ARBA" id="ARBA00023015"/>
    </source>
</evidence>
<evidence type="ECO:0000313" key="9">
    <source>
        <dbReference type="Proteomes" id="UP001327560"/>
    </source>
</evidence>
<evidence type="ECO:0000313" key="8">
    <source>
        <dbReference type="EMBL" id="WOL17725.1"/>
    </source>
</evidence>
<dbReference type="Pfam" id="PF04844">
    <property type="entry name" value="Ovate"/>
    <property type="match status" value="1"/>
</dbReference>
<organism evidence="8 9">
    <name type="scientific">Canna indica</name>
    <name type="common">Indian-shot</name>
    <dbReference type="NCBI Taxonomy" id="4628"/>
    <lineage>
        <taxon>Eukaryota</taxon>
        <taxon>Viridiplantae</taxon>
        <taxon>Streptophyta</taxon>
        <taxon>Embryophyta</taxon>
        <taxon>Tracheophyta</taxon>
        <taxon>Spermatophyta</taxon>
        <taxon>Magnoliopsida</taxon>
        <taxon>Liliopsida</taxon>
        <taxon>Zingiberales</taxon>
        <taxon>Cannaceae</taxon>
        <taxon>Canna</taxon>
    </lineage>
</organism>
<dbReference type="EMBL" id="CP136897">
    <property type="protein sequence ID" value="WOL17725.1"/>
    <property type="molecule type" value="Genomic_DNA"/>
</dbReference>
<dbReference type="InterPro" id="IPR038933">
    <property type="entry name" value="Ovate"/>
</dbReference>
<evidence type="ECO:0000256" key="2">
    <source>
        <dbReference type="ARBA" id="ARBA00022491"/>
    </source>
</evidence>
<dbReference type="GO" id="GO:0005634">
    <property type="term" value="C:nucleus"/>
    <property type="evidence" value="ECO:0007669"/>
    <property type="project" value="UniProtKB-SubCell"/>
</dbReference>
<comment type="function">
    <text evidence="6">Transcriptional repressor that regulates multiple aspects of plant growth and development.</text>
</comment>
<evidence type="ECO:0000256" key="5">
    <source>
        <dbReference type="ARBA" id="ARBA00023242"/>
    </source>
</evidence>
<protein>
    <recommendedName>
        <fullName evidence="6">Transcription repressor</fullName>
    </recommendedName>
    <alternativeName>
        <fullName evidence="6">Ovate family protein</fullName>
    </alternativeName>
</protein>
<dbReference type="AlphaFoldDB" id="A0AAQ3KZW7"/>
<keyword evidence="3 6" id="KW-0805">Transcription regulation</keyword>
<evidence type="ECO:0000256" key="1">
    <source>
        <dbReference type="ARBA" id="ARBA00004123"/>
    </source>
</evidence>
<dbReference type="Proteomes" id="UP001327560">
    <property type="component" value="Chromosome 8"/>
</dbReference>
<gene>
    <name evidence="8" type="ORF">Cni_G26518</name>
</gene>
<keyword evidence="2 6" id="KW-0678">Repressor</keyword>
<name>A0AAQ3KZW7_9LILI</name>
<keyword evidence="9" id="KW-1185">Reference proteome</keyword>
<proteinExistence type="predicted"/>
<keyword evidence="5 6" id="KW-0539">Nucleus</keyword>
<dbReference type="PANTHER" id="PTHR33057:SF26">
    <property type="entry name" value="TRANSCRIPTION REPRESSOR OFP13"/>
    <property type="match status" value="1"/>
</dbReference>
<accession>A0AAQ3KZW7</accession>
<evidence type="ECO:0000259" key="7">
    <source>
        <dbReference type="PROSITE" id="PS51754"/>
    </source>
</evidence>
<dbReference type="PANTHER" id="PTHR33057">
    <property type="entry name" value="TRANSCRIPTION REPRESSOR OFP7-RELATED"/>
    <property type="match status" value="1"/>
</dbReference>
<comment type="subcellular location">
    <subcellularLocation>
        <location evidence="1 6">Nucleus</location>
    </subcellularLocation>
</comment>
<evidence type="ECO:0000256" key="6">
    <source>
        <dbReference type="RuleBase" id="RU367028"/>
    </source>
</evidence>
<dbReference type="InterPro" id="IPR006458">
    <property type="entry name" value="Ovate_C"/>
</dbReference>
<sequence length="200" mass="22507">MGKVAFTSLFYRKRETSVSTPPTSWLWPSCKYPMTHSFRKEGIQDSDTNEVFDGLNSSHLDLSESCFFDSSETDYKSFSSASEASSTAAAEAVEAVAHGIKSDRLFFEPGSTSSIMEETAKAERLLPLKGSIAMELDSQDPYCDFRLSMEEVVMAHGVMEVEWLEKMLCWYLKMNAERYHGLILEAFLDLLLCLVSPLSF</sequence>
<keyword evidence="4 6" id="KW-0804">Transcription</keyword>